<dbReference type="EMBL" id="PVBR01000002">
    <property type="protein sequence ID" value="PRD45329.1"/>
    <property type="molecule type" value="Genomic_DNA"/>
</dbReference>
<protein>
    <submittedName>
        <fullName evidence="1">Uncharacterized protein</fullName>
    </submittedName>
</protein>
<evidence type="ECO:0000313" key="2">
    <source>
        <dbReference type="Proteomes" id="UP000239434"/>
    </source>
</evidence>
<name>A0A2S9IXS6_9HYPH</name>
<reference evidence="1 2" key="1">
    <citation type="submission" date="2018-02" db="EMBL/GenBank/DDBJ databases">
        <title>The draft genome of Phyllobacterium sp. 1N-3.</title>
        <authorList>
            <person name="Liu L."/>
            <person name="Li L."/>
            <person name="Zhang X."/>
            <person name="Wang T."/>
            <person name="Liang L."/>
        </authorList>
    </citation>
    <scope>NUCLEOTIDE SEQUENCE [LARGE SCALE GENOMIC DNA]</scope>
    <source>
        <strain evidence="1 2">1N-3</strain>
    </source>
</reference>
<keyword evidence="2" id="KW-1185">Reference proteome</keyword>
<evidence type="ECO:0000313" key="1">
    <source>
        <dbReference type="EMBL" id="PRD45329.1"/>
    </source>
</evidence>
<proteinExistence type="predicted"/>
<sequence>MKDRIIISPSGIRASKRGFDANNAADINMAMIPGMDPMIPAFSSFANFAGGGSQDFALPQPLTTIPYIVLRGNDNKAANRRSYCAEIWLDNNAYRTVRIRNIDGVARTVTFFVLRTS</sequence>
<accession>A0A2S9IXS6</accession>
<gene>
    <name evidence="1" type="ORF">C5748_03800</name>
</gene>
<comment type="caution">
    <text evidence="1">The sequence shown here is derived from an EMBL/GenBank/DDBJ whole genome shotgun (WGS) entry which is preliminary data.</text>
</comment>
<organism evidence="1 2">
    <name type="scientific">Phyllobacterium phragmitis</name>
    <dbReference type="NCBI Taxonomy" id="2670329"/>
    <lineage>
        <taxon>Bacteria</taxon>
        <taxon>Pseudomonadati</taxon>
        <taxon>Pseudomonadota</taxon>
        <taxon>Alphaproteobacteria</taxon>
        <taxon>Hyphomicrobiales</taxon>
        <taxon>Phyllobacteriaceae</taxon>
        <taxon>Phyllobacterium</taxon>
    </lineage>
</organism>
<dbReference type="AlphaFoldDB" id="A0A2S9IXS6"/>
<dbReference type="RefSeq" id="WP_105740582.1">
    <property type="nucleotide sequence ID" value="NZ_PVBR01000002.1"/>
</dbReference>
<dbReference type="Proteomes" id="UP000239434">
    <property type="component" value="Unassembled WGS sequence"/>
</dbReference>